<keyword evidence="3" id="KW-1185">Reference proteome</keyword>
<dbReference type="AlphaFoldDB" id="A0A8J5JQ24"/>
<evidence type="ECO:0000313" key="2">
    <source>
        <dbReference type="EMBL" id="KAG7161970.1"/>
    </source>
</evidence>
<keyword evidence="1" id="KW-1133">Transmembrane helix</keyword>
<reference evidence="2" key="1">
    <citation type="journal article" date="2021" name="Sci. Adv.">
        <title>The American lobster genome reveals insights on longevity, neural, and immune adaptations.</title>
        <authorList>
            <person name="Polinski J.M."/>
            <person name="Zimin A.V."/>
            <person name="Clark K.F."/>
            <person name="Kohn A.B."/>
            <person name="Sadowski N."/>
            <person name="Timp W."/>
            <person name="Ptitsyn A."/>
            <person name="Khanna P."/>
            <person name="Romanova D.Y."/>
            <person name="Williams P."/>
            <person name="Greenwood S.J."/>
            <person name="Moroz L.L."/>
            <person name="Walt D.R."/>
            <person name="Bodnar A.G."/>
        </authorList>
    </citation>
    <scope>NUCLEOTIDE SEQUENCE</scope>
    <source>
        <strain evidence="2">GMGI-L3</strain>
    </source>
</reference>
<keyword evidence="1" id="KW-0472">Membrane</keyword>
<protein>
    <submittedName>
        <fullName evidence="2">Uncharacterized protein</fullName>
    </submittedName>
</protein>
<evidence type="ECO:0000256" key="1">
    <source>
        <dbReference type="SAM" id="Phobius"/>
    </source>
</evidence>
<gene>
    <name evidence="2" type="ORF">Hamer_G031779</name>
</gene>
<name>A0A8J5JQ24_HOMAM</name>
<feature type="transmembrane region" description="Helical" evidence="1">
    <location>
        <begin position="37"/>
        <end position="57"/>
    </location>
</feature>
<keyword evidence="1" id="KW-0812">Transmembrane</keyword>
<proteinExistence type="predicted"/>
<sequence>MFYSSTPAAAGTVRQDTLWTNGEIRNKVVFPKPQCDLVVATAFTTGSLGYVFLYIWYCGVRKSAEFVSVLEPGGEDEGGGADDRIVACRLEKPVFFSTSSRPSPASDEYEITSWSATEHRAHTVEGFIYVRNPPQSRISAAALLKDSTWTVSGLRGGLGDALLDVSVD</sequence>
<comment type="caution">
    <text evidence="2">The sequence shown here is derived from an EMBL/GenBank/DDBJ whole genome shotgun (WGS) entry which is preliminary data.</text>
</comment>
<evidence type="ECO:0000313" key="3">
    <source>
        <dbReference type="Proteomes" id="UP000747542"/>
    </source>
</evidence>
<organism evidence="2 3">
    <name type="scientific">Homarus americanus</name>
    <name type="common">American lobster</name>
    <dbReference type="NCBI Taxonomy" id="6706"/>
    <lineage>
        <taxon>Eukaryota</taxon>
        <taxon>Metazoa</taxon>
        <taxon>Ecdysozoa</taxon>
        <taxon>Arthropoda</taxon>
        <taxon>Crustacea</taxon>
        <taxon>Multicrustacea</taxon>
        <taxon>Malacostraca</taxon>
        <taxon>Eumalacostraca</taxon>
        <taxon>Eucarida</taxon>
        <taxon>Decapoda</taxon>
        <taxon>Pleocyemata</taxon>
        <taxon>Astacidea</taxon>
        <taxon>Nephropoidea</taxon>
        <taxon>Nephropidae</taxon>
        <taxon>Homarus</taxon>
    </lineage>
</organism>
<accession>A0A8J5JQ24</accession>
<dbReference type="EMBL" id="JAHLQT010028491">
    <property type="protein sequence ID" value="KAG7161970.1"/>
    <property type="molecule type" value="Genomic_DNA"/>
</dbReference>
<dbReference type="Proteomes" id="UP000747542">
    <property type="component" value="Unassembled WGS sequence"/>
</dbReference>